<evidence type="ECO:0000259" key="11">
    <source>
        <dbReference type="PROSITE" id="PS52015"/>
    </source>
</evidence>
<keyword evidence="8 10" id="KW-1133">Transmembrane helix</keyword>
<dbReference type="EMBL" id="AUZX01015093">
    <property type="protein sequence ID" value="EQD29920.1"/>
    <property type="molecule type" value="Genomic_DNA"/>
</dbReference>
<dbReference type="NCBIfam" id="TIGR01352">
    <property type="entry name" value="tonB_Cterm"/>
    <property type="match status" value="1"/>
</dbReference>
<reference evidence="12" key="2">
    <citation type="journal article" date="2014" name="ISME J.">
        <title>Microbial stratification in low pH oxic and suboxic macroscopic growths along an acid mine drainage.</title>
        <authorList>
            <person name="Mendez-Garcia C."/>
            <person name="Mesa V."/>
            <person name="Sprenger R.R."/>
            <person name="Richter M."/>
            <person name="Diez M.S."/>
            <person name="Solano J."/>
            <person name="Bargiela R."/>
            <person name="Golyshina O.V."/>
            <person name="Manteca A."/>
            <person name="Ramos J.L."/>
            <person name="Gallego J.R."/>
            <person name="Llorente I."/>
            <person name="Martins Dos Santos V.A."/>
            <person name="Jensen O.N."/>
            <person name="Pelaez A.I."/>
            <person name="Sanchez J."/>
            <person name="Ferrer M."/>
        </authorList>
    </citation>
    <scope>NUCLEOTIDE SEQUENCE</scope>
</reference>
<dbReference type="GO" id="GO:0055085">
    <property type="term" value="P:transmembrane transport"/>
    <property type="evidence" value="ECO:0007669"/>
    <property type="project" value="InterPro"/>
</dbReference>
<dbReference type="InterPro" id="IPR006260">
    <property type="entry name" value="TonB/TolA_C"/>
</dbReference>
<dbReference type="SUPFAM" id="SSF74653">
    <property type="entry name" value="TolA/TonB C-terminal domain"/>
    <property type="match status" value="1"/>
</dbReference>
<evidence type="ECO:0000256" key="8">
    <source>
        <dbReference type="ARBA" id="ARBA00022989"/>
    </source>
</evidence>
<evidence type="ECO:0000256" key="4">
    <source>
        <dbReference type="ARBA" id="ARBA00022475"/>
    </source>
</evidence>
<dbReference type="AlphaFoldDB" id="T0ZJD2"/>
<evidence type="ECO:0000256" key="5">
    <source>
        <dbReference type="ARBA" id="ARBA00022519"/>
    </source>
</evidence>
<organism evidence="12">
    <name type="scientific">mine drainage metagenome</name>
    <dbReference type="NCBI Taxonomy" id="410659"/>
    <lineage>
        <taxon>unclassified sequences</taxon>
        <taxon>metagenomes</taxon>
        <taxon>ecological metagenomes</taxon>
    </lineage>
</organism>
<evidence type="ECO:0000313" key="12">
    <source>
        <dbReference type="EMBL" id="EQD29920.1"/>
    </source>
</evidence>
<evidence type="ECO:0000256" key="7">
    <source>
        <dbReference type="ARBA" id="ARBA00022927"/>
    </source>
</evidence>
<evidence type="ECO:0000256" key="6">
    <source>
        <dbReference type="ARBA" id="ARBA00022692"/>
    </source>
</evidence>
<accession>T0ZJD2</accession>
<reference evidence="12" key="1">
    <citation type="submission" date="2013-08" db="EMBL/GenBank/DDBJ databases">
        <authorList>
            <person name="Mendez C."/>
            <person name="Richter M."/>
            <person name="Ferrer M."/>
            <person name="Sanchez J."/>
        </authorList>
    </citation>
    <scope>NUCLEOTIDE SEQUENCE</scope>
</reference>
<feature type="transmembrane region" description="Helical" evidence="10">
    <location>
        <begin position="15"/>
        <end position="33"/>
    </location>
</feature>
<keyword evidence="3" id="KW-0813">Transport</keyword>
<comment type="similarity">
    <text evidence="2">Belongs to the TonB family.</text>
</comment>
<comment type="caution">
    <text evidence="12">The sequence shown here is derived from an EMBL/GenBank/DDBJ whole genome shotgun (WGS) entry which is preliminary data.</text>
</comment>
<keyword evidence="9 10" id="KW-0472">Membrane</keyword>
<evidence type="ECO:0000256" key="3">
    <source>
        <dbReference type="ARBA" id="ARBA00022448"/>
    </source>
</evidence>
<dbReference type="PANTHER" id="PTHR33446:SF2">
    <property type="entry name" value="PROTEIN TONB"/>
    <property type="match status" value="1"/>
</dbReference>
<evidence type="ECO:0000256" key="9">
    <source>
        <dbReference type="ARBA" id="ARBA00023136"/>
    </source>
</evidence>
<evidence type="ECO:0000256" key="2">
    <source>
        <dbReference type="ARBA" id="ARBA00006555"/>
    </source>
</evidence>
<sequence length="211" mass="23128">MSAYVHDTQFFTRRSAVLAAIIALHVLILYALATGLMQKAIKLAAPPIQTQIVRQVHKHLPPPPPPPPQLVQQHVQVPPPIIQINVPADQSRAITVTKHVVRAPPRPAPAPPAVYTPLAEGRDFPNTQNYYPQSSMRLGEQGTAIVEVCVGANGRLTSAPRLVRSAGSPRLDRAAMRYARATSGHWVPEKRNGVPMNYCGQLPIKFQLNDF</sequence>
<dbReference type="InterPro" id="IPR051045">
    <property type="entry name" value="TonB-dependent_transducer"/>
</dbReference>
<evidence type="ECO:0000256" key="10">
    <source>
        <dbReference type="SAM" id="Phobius"/>
    </source>
</evidence>
<dbReference type="InterPro" id="IPR037682">
    <property type="entry name" value="TonB_C"/>
</dbReference>
<keyword evidence="7" id="KW-0653">Protein transport</keyword>
<keyword evidence="6 10" id="KW-0812">Transmembrane</keyword>
<keyword evidence="4" id="KW-1003">Cell membrane</keyword>
<keyword evidence="5" id="KW-0997">Cell inner membrane</keyword>
<dbReference type="GO" id="GO:0098797">
    <property type="term" value="C:plasma membrane protein complex"/>
    <property type="evidence" value="ECO:0007669"/>
    <property type="project" value="TreeGrafter"/>
</dbReference>
<dbReference type="Gene3D" id="3.30.1150.10">
    <property type="match status" value="1"/>
</dbReference>
<protein>
    <submittedName>
        <fullName evidence="12">Protein containing TonB</fullName>
    </submittedName>
</protein>
<name>T0ZJD2_9ZZZZ</name>
<dbReference type="PROSITE" id="PS52015">
    <property type="entry name" value="TONB_CTD"/>
    <property type="match status" value="1"/>
</dbReference>
<dbReference type="GO" id="GO:0031992">
    <property type="term" value="F:energy transducer activity"/>
    <property type="evidence" value="ECO:0007669"/>
    <property type="project" value="TreeGrafter"/>
</dbReference>
<gene>
    <name evidence="12" type="ORF">B1A_20450</name>
</gene>
<proteinExistence type="inferred from homology"/>
<dbReference type="PANTHER" id="PTHR33446">
    <property type="entry name" value="PROTEIN TONB-RELATED"/>
    <property type="match status" value="1"/>
</dbReference>
<evidence type="ECO:0000256" key="1">
    <source>
        <dbReference type="ARBA" id="ARBA00004383"/>
    </source>
</evidence>
<dbReference type="GO" id="GO:0015031">
    <property type="term" value="P:protein transport"/>
    <property type="evidence" value="ECO:0007669"/>
    <property type="project" value="UniProtKB-KW"/>
</dbReference>
<feature type="domain" description="TonB C-terminal" evidence="11">
    <location>
        <begin position="116"/>
        <end position="211"/>
    </location>
</feature>
<comment type="subcellular location">
    <subcellularLocation>
        <location evidence="1">Cell inner membrane</location>
        <topology evidence="1">Single-pass membrane protein</topology>
        <orientation evidence="1">Periplasmic side</orientation>
    </subcellularLocation>
</comment>
<dbReference type="Pfam" id="PF03544">
    <property type="entry name" value="TonB_C"/>
    <property type="match status" value="1"/>
</dbReference>